<feature type="compositionally biased region" description="Low complexity" evidence="5">
    <location>
        <begin position="89"/>
        <end position="104"/>
    </location>
</feature>
<dbReference type="Pfam" id="PF26102">
    <property type="entry name" value="Ig_SPL7"/>
    <property type="match status" value="2"/>
</dbReference>
<evidence type="ECO:0000256" key="5">
    <source>
        <dbReference type="SAM" id="MobiDB-lite"/>
    </source>
</evidence>
<evidence type="ECO:0000256" key="6">
    <source>
        <dbReference type="SAM" id="Phobius"/>
    </source>
</evidence>
<keyword evidence="6" id="KW-0812">Transmembrane</keyword>
<reference evidence="8" key="1">
    <citation type="submission" date="2023-03" db="EMBL/GenBank/DDBJ databases">
        <title>Chromosome-scale reference genome and RAD-based genetic map of yellow starthistle (Centaurea solstitialis) reveal putative structural variation and QTLs associated with invader traits.</title>
        <authorList>
            <person name="Reatini B."/>
            <person name="Cang F.A."/>
            <person name="Jiang Q."/>
            <person name="Mckibben M.T.W."/>
            <person name="Barker M.S."/>
            <person name="Rieseberg L.H."/>
            <person name="Dlugosch K.M."/>
        </authorList>
    </citation>
    <scope>NUCLEOTIDE SEQUENCE</scope>
    <source>
        <strain evidence="8">CAN-66</strain>
        <tissue evidence="8">Leaf</tissue>
    </source>
</reference>
<dbReference type="InterPro" id="IPR036893">
    <property type="entry name" value="SBP_sf"/>
</dbReference>
<feature type="domain" description="SBP-type" evidence="7">
    <location>
        <begin position="159"/>
        <end position="236"/>
    </location>
</feature>
<evidence type="ECO:0000256" key="1">
    <source>
        <dbReference type="ARBA" id="ARBA00022723"/>
    </source>
</evidence>
<gene>
    <name evidence="8" type="ORF">OSB04_010616</name>
</gene>
<dbReference type="GO" id="GO:0005634">
    <property type="term" value="C:nucleus"/>
    <property type="evidence" value="ECO:0007669"/>
    <property type="project" value="InterPro"/>
</dbReference>
<dbReference type="GO" id="GO:0008270">
    <property type="term" value="F:zinc ion binding"/>
    <property type="evidence" value="ECO:0007669"/>
    <property type="project" value="UniProtKB-KW"/>
</dbReference>
<keyword evidence="9" id="KW-1185">Reference proteome</keyword>
<dbReference type="Proteomes" id="UP001172457">
    <property type="component" value="Chromosome 3"/>
</dbReference>
<dbReference type="PROSITE" id="PS51141">
    <property type="entry name" value="ZF_SBP"/>
    <property type="match status" value="1"/>
</dbReference>
<dbReference type="InterPro" id="IPR044817">
    <property type="entry name" value="SBP-like"/>
</dbReference>
<dbReference type="SUPFAM" id="SSF103612">
    <property type="entry name" value="SBT domain"/>
    <property type="match status" value="1"/>
</dbReference>
<dbReference type="InterPro" id="IPR004333">
    <property type="entry name" value="SBP_dom"/>
</dbReference>
<evidence type="ECO:0000259" key="7">
    <source>
        <dbReference type="PROSITE" id="PS51141"/>
    </source>
</evidence>
<organism evidence="8 9">
    <name type="scientific">Centaurea solstitialis</name>
    <name type="common">yellow star-thistle</name>
    <dbReference type="NCBI Taxonomy" id="347529"/>
    <lineage>
        <taxon>Eukaryota</taxon>
        <taxon>Viridiplantae</taxon>
        <taxon>Streptophyta</taxon>
        <taxon>Embryophyta</taxon>
        <taxon>Tracheophyta</taxon>
        <taxon>Spermatophyta</taxon>
        <taxon>Magnoliopsida</taxon>
        <taxon>eudicotyledons</taxon>
        <taxon>Gunneridae</taxon>
        <taxon>Pentapetalae</taxon>
        <taxon>asterids</taxon>
        <taxon>campanulids</taxon>
        <taxon>Asterales</taxon>
        <taxon>Asteraceae</taxon>
        <taxon>Carduoideae</taxon>
        <taxon>Cardueae</taxon>
        <taxon>Centaureinae</taxon>
        <taxon>Centaurea</taxon>
    </lineage>
</organism>
<feature type="region of interest" description="Disordered" evidence="5">
    <location>
        <begin position="290"/>
        <end position="325"/>
    </location>
</feature>
<dbReference type="Pfam" id="PF03110">
    <property type="entry name" value="SBP"/>
    <property type="match status" value="1"/>
</dbReference>
<proteinExistence type="predicted"/>
<name>A0AA38TR14_9ASTR</name>
<keyword evidence="2 4" id="KW-0863">Zinc-finger</keyword>
<keyword evidence="6" id="KW-1133">Transmembrane helix</keyword>
<protein>
    <recommendedName>
        <fullName evidence="7">SBP-type domain-containing protein</fullName>
    </recommendedName>
</protein>
<evidence type="ECO:0000313" key="9">
    <source>
        <dbReference type="Proteomes" id="UP001172457"/>
    </source>
</evidence>
<feature type="compositionally biased region" description="Polar residues" evidence="5">
    <location>
        <begin position="290"/>
        <end position="301"/>
    </location>
</feature>
<dbReference type="Gene3D" id="4.10.1100.10">
    <property type="entry name" value="Transcription factor, SBP-box domain"/>
    <property type="match status" value="1"/>
</dbReference>
<keyword evidence="6" id="KW-0472">Membrane</keyword>
<evidence type="ECO:0000256" key="4">
    <source>
        <dbReference type="PROSITE-ProRule" id="PRU00470"/>
    </source>
</evidence>
<keyword evidence="3" id="KW-0862">Zinc</keyword>
<feature type="region of interest" description="Disordered" evidence="5">
    <location>
        <begin position="89"/>
        <end position="109"/>
    </location>
</feature>
<dbReference type="AlphaFoldDB" id="A0AA38TR14"/>
<dbReference type="PANTHER" id="PTHR31251:SF108">
    <property type="entry name" value="SQUAMOSA PROMOTER-BINDING-LIKE PROTEIN 7"/>
    <property type="match status" value="1"/>
</dbReference>
<evidence type="ECO:0000256" key="2">
    <source>
        <dbReference type="ARBA" id="ARBA00022771"/>
    </source>
</evidence>
<dbReference type="EMBL" id="JARYMX010000003">
    <property type="protein sequence ID" value="KAJ9556002.1"/>
    <property type="molecule type" value="Genomic_DNA"/>
</dbReference>
<feature type="transmembrane region" description="Helical" evidence="6">
    <location>
        <begin position="779"/>
        <end position="797"/>
    </location>
</feature>
<accession>A0AA38TR14</accession>
<dbReference type="GO" id="GO:0003677">
    <property type="term" value="F:DNA binding"/>
    <property type="evidence" value="ECO:0007669"/>
    <property type="project" value="InterPro"/>
</dbReference>
<feature type="compositionally biased region" description="Basic residues" evidence="5">
    <location>
        <begin position="226"/>
        <end position="236"/>
    </location>
</feature>
<keyword evidence="1" id="KW-0479">Metal-binding</keyword>
<dbReference type="PANTHER" id="PTHR31251">
    <property type="entry name" value="SQUAMOSA PROMOTER-BINDING-LIKE PROTEIN 4"/>
    <property type="match status" value="1"/>
</dbReference>
<feature type="region of interest" description="Disordered" evidence="5">
    <location>
        <begin position="226"/>
        <end position="267"/>
    </location>
</feature>
<comment type="caution">
    <text evidence="8">The sequence shown here is derived from an EMBL/GenBank/DDBJ whole genome shotgun (WGS) entry which is preliminary data.</text>
</comment>
<evidence type="ECO:0000256" key="3">
    <source>
        <dbReference type="ARBA" id="ARBA00022833"/>
    </source>
</evidence>
<evidence type="ECO:0000313" key="8">
    <source>
        <dbReference type="EMBL" id="KAJ9556002.1"/>
    </source>
</evidence>
<sequence length="816" mass="91023">MRNPPPPSPPPPPPPPPPANFNMDFIEDSSTSIWDWNQLLDFNIDDHHLSLPIEEETDPIIPIPIPTSQEELHLVDNYSHLQLEPPVVPSDSSSLLVDSSSNNNDRVRKRDPRMACSNFLAGRIPCACPELDAQMLAEEEESAPGKKRSRTVTARTVASSRCQVPGCEVDISELKGYHKRHRVCLRCATATTVVLDGQNKRYCQQCGKFHVLSDFDEGKRSCRRKLERHNNRRRRKPSDSKASGLQSAEYDDGYDEAGKGASNGAKSMSSEAAGEKLCLAAEAHNTIPSSTQAQNIHSDNFPSLAASGETQTDEEREKGIPSPSYCDDKSAFSSLCPTGRISFKLYDWNPAEFPRRLRHQIFQWLASMPVELEGYIRPGCTILTLFIAMPRFKWVKLSEDPVACIHELLASPGSLLSGRGTFFVNLNGSIFSVMKGGRSVIKIKAGERSPKLHCVQPTCFEAGKPIEFLACGSNLLQPRLRFLVSFSGKYMTNDVNVSPSCNKDEASTTNFDHQLLNISVPGTELDVFGPGFIEFIIAWHSIQPVKLASSIVKVENESGLSNFIPILIADEEVCAEIKIMQMKYYSRDSESTETTISCEVAVFRQNEFSELLLDMAWLLKHPVVEEVEYAMMSLQLQRFTCVLNFLIEYESTTVLKRILHSLKTRIIKSGGIVEADQTLLQGTVNHATEVLRQRLEKKLNLGLHPGDFSPQENDDSCRYQVLPSSPTVNQDMGQKSENVPLLQADCIMSVTPCKEQSEKQRSNHMFTYNANRLFTSHPLILAVALVTLCFGICAVVFHPHKSTAIAITIRRCLFDD</sequence>